<sequence length="255" mass="28196">MFKEERLLKIINKINSDKGVNKGITIKELSEAFNVSPSTIRRDLTELEKAGVVKRTHGGAILVEQIGNEYDFSSKQGKYVNEKKSIAKYAASLVEDGEIIALNSSTLTYLMAAELDAKNLSIITNSVGVVNQLSDKTDYSIIVLGGIYLHSAKTIEGTTTVEQISKMHFDKVFLGANGVDLKLGLSTAGSIEASSKQAMVEYGNEIYFLCESTKFDKASFYKIADFNQVNAIITDDKLTDEQFEVYNKYTKIVRV</sequence>
<evidence type="ECO:0000313" key="5">
    <source>
        <dbReference type="Proteomes" id="UP001142078"/>
    </source>
</evidence>
<accession>A0A9X2MIZ7</accession>
<gene>
    <name evidence="4" type="ORF">NSA23_12370</name>
</gene>
<dbReference type="Pfam" id="PF08220">
    <property type="entry name" value="HTH_DeoR"/>
    <property type="match status" value="1"/>
</dbReference>
<dbReference type="InterPro" id="IPR014036">
    <property type="entry name" value="DeoR-like_C"/>
</dbReference>
<dbReference type="SMART" id="SM01134">
    <property type="entry name" value="DeoRC"/>
    <property type="match status" value="1"/>
</dbReference>
<dbReference type="EMBL" id="JANJZL010000009">
    <property type="protein sequence ID" value="MCR2044900.1"/>
    <property type="molecule type" value="Genomic_DNA"/>
</dbReference>
<dbReference type="Gene3D" id="1.10.10.10">
    <property type="entry name" value="Winged helix-like DNA-binding domain superfamily/Winged helix DNA-binding domain"/>
    <property type="match status" value="1"/>
</dbReference>
<dbReference type="AlphaFoldDB" id="A0A9X2MIZ7"/>
<dbReference type="InterPro" id="IPR036388">
    <property type="entry name" value="WH-like_DNA-bd_sf"/>
</dbReference>
<dbReference type="InterPro" id="IPR050313">
    <property type="entry name" value="Carb_Metab_HTH_regulators"/>
</dbReference>
<dbReference type="SUPFAM" id="SSF46785">
    <property type="entry name" value="Winged helix' DNA-binding domain"/>
    <property type="match status" value="1"/>
</dbReference>
<dbReference type="PANTHER" id="PTHR30363">
    <property type="entry name" value="HTH-TYPE TRANSCRIPTIONAL REGULATOR SRLR-RELATED"/>
    <property type="match status" value="1"/>
</dbReference>
<dbReference type="InterPro" id="IPR036390">
    <property type="entry name" value="WH_DNA-bd_sf"/>
</dbReference>
<dbReference type="SMART" id="SM00420">
    <property type="entry name" value="HTH_DEOR"/>
    <property type="match status" value="1"/>
</dbReference>
<protein>
    <submittedName>
        <fullName evidence="4">DeoR/GlpR family DNA-binding transcription regulator</fullName>
    </submittedName>
</protein>
<dbReference type="Proteomes" id="UP001142078">
    <property type="component" value="Unassembled WGS sequence"/>
</dbReference>
<dbReference type="PROSITE" id="PS51000">
    <property type="entry name" value="HTH_DEOR_2"/>
    <property type="match status" value="1"/>
</dbReference>
<evidence type="ECO:0000256" key="2">
    <source>
        <dbReference type="ARBA" id="ARBA00023163"/>
    </source>
</evidence>
<evidence type="ECO:0000256" key="1">
    <source>
        <dbReference type="ARBA" id="ARBA00023015"/>
    </source>
</evidence>
<name>A0A9X2MIZ7_9FIRM</name>
<evidence type="ECO:0000259" key="3">
    <source>
        <dbReference type="PROSITE" id="PS51000"/>
    </source>
</evidence>
<dbReference type="InterPro" id="IPR037171">
    <property type="entry name" value="NagB/RpiA_transferase-like"/>
</dbReference>
<organism evidence="4 5">
    <name type="scientific">Anaerosalibacter massiliensis</name>
    <dbReference type="NCBI Taxonomy" id="1347392"/>
    <lineage>
        <taxon>Bacteria</taxon>
        <taxon>Bacillati</taxon>
        <taxon>Bacillota</taxon>
        <taxon>Tissierellia</taxon>
        <taxon>Tissierellales</taxon>
        <taxon>Sporanaerobacteraceae</taxon>
        <taxon>Anaerosalibacter</taxon>
    </lineage>
</organism>
<dbReference type="PANTHER" id="PTHR30363:SF51">
    <property type="entry name" value="HTH-TYPE TRANSCRIPTIONAL REPRESSOR GLCR"/>
    <property type="match status" value="1"/>
</dbReference>
<keyword evidence="1" id="KW-0805">Transcription regulation</keyword>
<dbReference type="OrthoDB" id="9797223at2"/>
<keyword evidence="5" id="KW-1185">Reference proteome</keyword>
<comment type="caution">
    <text evidence="4">The sequence shown here is derived from an EMBL/GenBank/DDBJ whole genome shotgun (WGS) entry which is preliminary data.</text>
</comment>
<dbReference type="SUPFAM" id="SSF100950">
    <property type="entry name" value="NagB/RpiA/CoA transferase-like"/>
    <property type="match status" value="1"/>
</dbReference>
<dbReference type="InterPro" id="IPR001034">
    <property type="entry name" value="DeoR_HTH"/>
</dbReference>
<evidence type="ECO:0000313" key="4">
    <source>
        <dbReference type="EMBL" id="MCR2044900.1"/>
    </source>
</evidence>
<dbReference type="GO" id="GO:0003677">
    <property type="term" value="F:DNA binding"/>
    <property type="evidence" value="ECO:0007669"/>
    <property type="project" value="UniProtKB-KW"/>
</dbReference>
<reference evidence="4" key="1">
    <citation type="submission" date="2022-07" db="EMBL/GenBank/DDBJ databases">
        <title>Enhanced cultured diversity of the mouse gut microbiota enables custom-made synthetic communities.</title>
        <authorList>
            <person name="Afrizal A."/>
        </authorList>
    </citation>
    <scope>NUCLEOTIDE SEQUENCE</scope>
    <source>
        <strain evidence="4">DSM 29482</strain>
    </source>
</reference>
<dbReference type="Gene3D" id="3.40.50.1360">
    <property type="match status" value="1"/>
</dbReference>
<feature type="domain" description="HTH deoR-type" evidence="3">
    <location>
        <begin position="7"/>
        <end position="62"/>
    </location>
</feature>
<dbReference type="PRINTS" id="PR00037">
    <property type="entry name" value="HTHLACR"/>
</dbReference>
<keyword evidence="4" id="KW-0238">DNA-binding</keyword>
<dbReference type="Pfam" id="PF00455">
    <property type="entry name" value="DeoRC"/>
    <property type="match status" value="1"/>
</dbReference>
<dbReference type="GO" id="GO:0003700">
    <property type="term" value="F:DNA-binding transcription factor activity"/>
    <property type="evidence" value="ECO:0007669"/>
    <property type="project" value="InterPro"/>
</dbReference>
<keyword evidence="2" id="KW-0804">Transcription</keyword>
<dbReference type="RefSeq" id="WP_042678851.1">
    <property type="nucleotide sequence ID" value="NZ_CABKTM010000008.1"/>
</dbReference>
<proteinExistence type="predicted"/>